<protein>
    <recommendedName>
        <fullName evidence="3">Lipoprotein</fullName>
    </recommendedName>
</protein>
<dbReference type="PROSITE" id="PS51257">
    <property type="entry name" value="PROKAR_LIPOPROTEIN"/>
    <property type="match status" value="1"/>
</dbReference>
<proteinExistence type="predicted"/>
<name>A0ABY3CJ21_9FLAO</name>
<sequence>MKKYYCLFFVIAIFMSSCKRKRDCNVEPISLSVMDTTKLKGDLIFKNEKGVIDSLVLLDYHNGVSKESIQTLMNKTDCEHSIGYNYESSNGNGIVVASLEKNEDKKYSFSVSGFCLFKNFPMNQKEVSRDSLLIVKVDSCENSKFKELAFRKFRLEYFITQNGDTWKPIKFISKDLKK</sequence>
<gene>
    <name evidence="1" type="ORF">FNW12_12495</name>
</gene>
<dbReference type="Proteomes" id="UP000318528">
    <property type="component" value="Unassembled WGS sequence"/>
</dbReference>
<dbReference type="EMBL" id="VJZN01000022">
    <property type="protein sequence ID" value="TRX04872.1"/>
    <property type="molecule type" value="Genomic_DNA"/>
</dbReference>
<evidence type="ECO:0000313" key="2">
    <source>
        <dbReference type="Proteomes" id="UP000318528"/>
    </source>
</evidence>
<comment type="caution">
    <text evidence="1">The sequence shown here is derived from an EMBL/GenBank/DDBJ whole genome shotgun (WGS) entry which is preliminary data.</text>
</comment>
<evidence type="ECO:0008006" key="3">
    <source>
        <dbReference type="Google" id="ProtNLM"/>
    </source>
</evidence>
<keyword evidence="2" id="KW-1185">Reference proteome</keyword>
<reference evidence="1 2" key="1">
    <citation type="submission" date="2019-07" db="EMBL/GenBank/DDBJ databases">
        <title>Novel species of Flavobacterium.</title>
        <authorList>
            <person name="Liu Q."/>
            <person name="Xin Y.-H."/>
        </authorList>
    </citation>
    <scope>NUCLEOTIDE SEQUENCE [LARGE SCALE GENOMIC DNA]</scope>
    <source>
        <strain evidence="1 2">GSP39</strain>
    </source>
</reference>
<dbReference type="RefSeq" id="WP_143388157.1">
    <property type="nucleotide sequence ID" value="NZ_VJZL01000013.1"/>
</dbReference>
<evidence type="ECO:0000313" key="1">
    <source>
        <dbReference type="EMBL" id="TRX04872.1"/>
    </source>
</evidence>
<accession>A0ABY3CJ21</accession>
<organism evidence="1 2">
    <name type="scientific">Flavobacterium gawalongense</name>
    <dbReference type="NCBI Taxonomy" id="2594432"/>
    <lineage>
        <taxon>Bacteria</taxon>
        <taxon>Pseudomonadati</taxon>
        <taxon>Bacteroidota</taxon>
        <taxon>Flavobacteriia</taxon>
        <taxon>Flavobacteriales</taxon>
        <taxon>Flavobacteriaceae</taxon>
        <taxon>Flavobacterium</taxon>
    </lineage>
</organism>